<dbReference type="Gene3D" id="3.30.420.10">
    <property type="entry name" value="Ribonuclease H-like superfamily/Ribonuclease H"/>
    <property type="match status" value="1"/>
</dbReference>
<dbReference type="SUPFAM" id="SSF54160">
    <property type="entry name" value="Chromo domain-like"/>
    <property type="match status" value="1"/>
</dbReference>
<name>A0AAV1VR07_LUPLU</name>
<feature type="domain" description="Integrase catalytic" evidence="1">
    <location>
        <begin position="1"/>
        <end position="150"/>
    </location>
</feature>
<dbReference type="InterPro" id="IPR050951">
    <property type="entry name" value="Retrovirus_Pol_polyprotein"/>
</dbReference>
<gene>
    <name evidence="2" type="ORF">LLUT_LOCUS384</name>
</gene>
<comment type="caution">
    <text evidence="2">The sequence shown here is derived from an EMBL/GenBank/DDBJ whole genome shotgun (WGS) entry which is preliminary data.</text>
</comment>
<accession>A0AAV1VR07</accession>
<keyword evidence="3" id="KW-1185">Reference proteome</keyword>
<evidence type="ECO:0000313" key="3">
    <source>
        <dbReference type="Proteomes" id="UP001497480"/>
    </source>
</evidence>
<dbReference type="GO" id="GO:0015074">
    <property type="term" value="P:DNA integration"/>
    <property type="evidence" value="ECO:0007669"/>
    <property type="project" value="InterPro"/>
</dbReference>
<dbReference type="Pfam" id="PF00665">
    <property type="entry name" value="rve"/>
    <property type="match status" value="1"/>
</dbReference>
<dbReference type="PANTHER" id="PTHR37984">
    <property type="entry name" value="PROTEIN CBG26694"/>
    <property type="match status" value="1"/>
</dbReference>
<dbReference type="PANTHER" id="PTHR37984:SF5">
    <property type="entry name" value="PROTEIN NYNRIN-LIKE"/>
    <property type="match status" value="1"/>
</dbReference>
<dbReference type="InterPro" id="IPR001584">
    <property type="entry name" value="Integrase_cat-core"/>
</dbReference>
<dbReference type="InterPro" id="IPR036397">
    <property type="entry name" value="RNaseH_sf"/>
</dbReference>
<dbReference type="PROSITE" id="PS50994">
    <property type="entry name" value="INTEGRASE"/>
    <property type="match status" value="1"/>
</dbReference>
<organism evidence="2 3">
    <name type="scientific">Lupinus luteus</name>
    <name type="common">European yellow lupine</name>
    <dbReference type="NCBI Taxonomy" id="3873"/>
    <lineage>
        <taxon>Eukaryota</taxon>
        <taxon>Viridiplantae</taxon>
        <taxon>Streptophyta</taxon>
        <taxon>Embryophyta</taxon>
        <taxon>Tracheophyta</taxon>
        <taxon>Spermatophyta</taxon>
        <taxon>Magnoliopsida</taxon>
        <taxon>eudicotyledons</taxon>
        <taxon>Gunneridae</taxon>
        <taxon>Pentapetalae</taxon>
        <taxon>rosids</taxon>
        <taxon>fabids</taxon>
        <taxon>Fabales</taxon>
        <taxon>Fabaceae</taxon>
        <taxon>Papilionoideae</taxon>
        <taxon>50 kb inversion clade</taxon>
        <taxon>genistoids sensu lato</taxon>
        <taxon>core genistoids</taxon>
        <taxon>Genisteae</taxon>
        <taxon>Lupinus</taxon>
    </lineage>
</organism>
<dbReference type="EMBL" id="CAXHTB010000001">
    <property type="protein sequence ID" value="CAL0299324.1"/>
    <property type="molecule type" value="Genomic_DNA"/>
</dbReference>
<dbReference type="InterPro" id="IPR016197">
    <property type="entry name" value="Chromo-like_dom_sf"/>
</dbReference>
<dbReference type="InterPro" id="IPR012337">
    <property type="entry name" value="RNaseH-like_sf"/>
</dbReference>
<reference evidence="2 3" key="1">
    <citation type="submission" date="2024-03" db="EMBL/GenBank/DDBJ databases">
        <authorList>
            <person name="Martinez-Hernandez J."/>
        </authorList>
    </citation>
    <scope>NUCLEOTIDE SEQUENCE [LARGE SCALE GENOMIC DNA]</scope>
</reference>
<evidence type="ECO:0000259" key="1">
    <source>
        <dbReference type="PROSITE" id="PS50994"/>
    </source>
</evidence>
<proteinExistence type="predicted"/>
<dbReference type="GO" id="GO:0003676">
    <property type="term" value="F:nucleic acid binding"/>
    <property type="evidence" value="ECO:0007669"/>
    <property type="project" value="InterPro"/>
</dbReference>
<dbReference type="InterPro" id="IPR056924">
    <property type="entry name" value="SH3_Tf2-1"/>
</dbReference>
<sequence length="343" mass="39412">MDFIEGLPVSYGKQVIFVVVDRLSKAAHFVPLAHPYTAATVAQAFLDNVFKLHGYPASITSDRDPIFISKFWQDLFALQGVQLQLSSAYHPQTDGQSEVVNRCLETYLRCMCSDTPQQWLKWLSLAEWWYNTTFHTSIKATPYEIVYGQPPSVYLPYLPGESKVELVDRSLHKRDEMLKLLKFHLQRAQQRMKHMADKHRSDRQFVAGDWVYVKLHPYRQISVTNRSNAKLAPKFYGPYQILSKVGLVAYALSLPTGSKIHHVFHVSQLKKHVGTVITSSTLPSAIDAASATKEPELILDRMTVKRKGRAVTKVLVQWKHQLKEDSTWEFYFDLKKKFPAFNP</sequence>
<dbReference type="AlphaFoldDB" id="A0AAV1VR07"/>
<dbReference type="Pfam" id="PF24626">
    <property type="entry name" value="SH3_Tf2-1"/>
    <property type="match status" value="1"/>
</dbReference>
<protein>
    <recommendedName>
        <fullName evidence="1">Integrase catalytic domain-containing protein</fullName>
    </recommendedName>
</protein>
<dbReference type="Proteomes" id="UP001497480">
    <property type="component" value="Unassembled WGS sequence"/>
</dbReference>
<dbReference type="SUPFAM" id="SSF53098">
    <property type="entry name" value="Ribonuclease H-like"/>
    <property type="match status" value="1"/>
</dbReference>
<evidence type="ECO:0000313" key="2">
    <source>
        <dbReference type="EMBL" id="CAL0299324.1"/>
    </source>
</evidence>